<comment type="catalytic activity">
    <reaction evidence="3">
        <text>thymidine + phosphate = 2-deoxy-alpha-D-ribose 1-phosphate + thymine</text>
        <dbReference type="Rhea" id="RHEA:16037"/>
        <dbReference type="ChEBI" id="CHEBI:17748"/>
        <dbReference type="ChEBI" id="CHEBI:17821"/>
        <dbReference type="ChEBI" id="CHEBI:43474"/>
        <dbReference type="ChEBI" id="CHEBI:57259"/>
        <dbReference type="EC" id="2.4.2.2"/>
    </reaction>
</comment>
<comment type="catalytic activity">
    <reaction evidence="3">
        <text>cytidine + phosphate = cytosine + alpha-D-ribose 1-phosphate</text>
        <dbReference type="Rhea" id="RHEA:52540"/>
        <dbReference type="ChEBI" id="CHEBI:16040"/>
        <dbReference type="ChEBI" id="CHEBI:17562"/>
        <dbReference type="ChEBI" id="CHEBI:43474"/>
        <dbReference type="ChEBI" id="CHEBI:57720"/>
        <dbReference type="EC" id="2.4.2.2"/>
    </reaction>
</comment>
<dbReference type="EC" id="2.4.2.1" evidence="3"/>
<gene>
    <name evidence="3" type="primary">ppnP</name>
    <name evidence="4" type="ORF">ACFQY0_06835</name>
</gene>
<keyword evidence="2 3" id="KW-0808">Transferase</keyword>
<dbReference type="EMBL" id="JBHTBS010000003">
    <property type="protein sequence ID" value="MFC7336886.1"/>
    <property type="molecule type" value="Genomic_DNA"/>
</dbReference>
<dbReference type="CDD" id="cd20296">
    <property type="entry name" value="cupin_PpnP-like"/>
    <property type="match status" value="1"/>
</dbReference>
<comment type="similarity">
    <text evidence="3">Belongs to the nucleoside phosphorylase PpnP family.</text>
</comment>
<comment type="catalytic activity">
    <reaction evidence="3">
        <text>uridine + phosphate = alpha-D-ribose 1-phosphate + uracil</text>
        <dbReference type="Rhea" id="RHEA:24388"/>
        <dbReference type="ChEBI" id="CHEBI:16704"/>
        <dbReference type="ChEBI" id="CHEBI:17568"/>
        <dbReference type="ChEBI" id="CHEBI:43474"/>
        <dbReference type="ChEBI" id="CHEBI:57720"/>
        <dbReference type="EC" id="2.4.2.2"/>
    </reaction>
</comment>
<proteinExistence type="inferred from homology"/>
<dbReference type="HAMAP" id="MF_01537">
    <property type="entry name" value="Nucleos_phosphorylase_PpnP"/>
    <property type="match status" value="1"/>
</dbReference>
<dbReference type="RefSeq" id="WP_379710678.1">
    <property type="nucleotide sequence ID" value="NZ_JBHTBS010000003.1"/>
</dbReference>
<dbReference type="InterPro" id="IPR009664">
    <property type="entry name" value="Ppnp"/>
</dbReference>
<comment type="function">
    <text evidence="3">Catalyzes the phosphorolysis of diverse nucleosides, yielding D-ribose 1-phosphate and the respective free bases. Can use uridine, adenosine, guanosine, cytidine, thymidine, inosine and xanthosine as substrates. Also catalyzes the reverse reactions.</text>
</comment>
<evidence type="ECO:0000256" key="3">
    <source>
        <dbReference type="HAMAP-Rule" id="MF_01537"/>
    </source>
</evidence>
<dbReference type="Gene3D" id="2.60.120.10">
    <property type="entry name" value="Jelly Rolls"/>
    <property type="match status" value="1"/>
</dbReference>
<organism evidence="4 5">
    <name type="scientific">Haloferula chungangensis</name>
    <dbReference type="NCBI Taxonomy" id="1048331"/>
    <lineage>
        <taxon>Bacteria</taxon>
        <taxon>Pseudomonadati</taxon>
        <taxon>Verrucomicrobiota</taxon>
        <taxon>Verrucomicrobiia</taxon>
        <taxon>Verrucomicrobiales</taxon>
        <taxon>Verrucomicrobiaceae</taxon>
        <taxon>Haloferula</taxon>
    </lineage>
</organism>
<comment type="catalytic activity">
    <reaction evidence="3">
        <text>guanosine + phosphate = alpha-D-ribose 1-phosphate + guanine</text>
        <dbReference type="Rhea" id="RHEA:13233"/>
        <dbReference type="ChEBI" id="CHEBI:16235"/>
        <dbReference type="ChEBI" id="CHEBI:16750"/>
        <dbReference type="ChEBI" id="CHEBI:43474"/>
        <dbReference type="ChEBI" id="CHEBI:57720"/>
        <dbReference type="EC" id="2.4.2.1"/>
    </reaction>
</comment>
<comment type="catalytic activity">
    <reaction evidence="3">
        <text>a purine D-ribonucleoside + phosphate = a purine nucleobase + alpha-D-ribose 1-phosphate</text>
        <dbReference type="Rhea" id="RHEA:19805"/>
        <dbReference type="ChEBI" id="CHEBI:26386"/>
        <dbReference type="ChEBI" id="CHEBI:43474"/>
        <dbReference type="ChEBI" id="CHEBI:57720"/>
        <dbReference type="ChEBI" id="CHEBI:142355"/>
        <dbReference type="EC" id="2.4.2.1"/>
    </reaction>
</comment>
<comment type="catalytic activity">
    <reaction evidence="3">
        <text>inosine + phosphate = alpha-D-ribose 1-phosphate + hypoxanthine</text>
        <dbReference type="Rhea" id="RHEA:27646"/>
        <dbReference type="ChEBI" id="CHEBI:17368"/>
        <dbReference type="ChEBI" id="CHEBI:17596"/>
        <dbReference type="ChEBI" id="CHEBI:43474"/>
        <dbReference type="ChEBI" id="CHEBI:57720"/>
        <dbReference type="EC" id="2.4.2.1"/>
    </reaction>
</comment>
<keyword evidence="5" id="KW-1185">Reference proteome</keyword>
<sequence length="107" mass="11534">MDNAMEFQNVTALAEANIYFEGNVISHTILLPDGSRKTLGVILPGQYYFGTEAPELMEIVGGHCEVVIDDSNSTDSYDAGTSFKVPGDSGFTITVSDSPCHYVCSFL</sequence>
<reference evidence="5" key="1">
    <citation type="journal article" date="2019" name="Int. J. Syst. Evol. Microbiol.">
        <title>The Global Catalogue of Microorganisms (GCM) 10K type strain sequencing project: providing services to taxonomists for standard genome sequencing and annotation.</title>
        <authorList>
            <consortium name="The Broad Institute Genomics Platform"/>
            <consortium name="The Broad Institute Genome Sequencing Center for Infectious Disease"/>
            <person name="Wu L."/>
            <person name="Ma J."/>
        </authorList>
    </citation>
    <scope>NUCLEOTIDE SEQUENCE [LARGE SCALE GENOMIC DNA]</scope>
    <source>
        <strain evidence="5">CGMCC 4.1467</strain>
    </source>
</reference>
<evidence type="ECO:0000256" key="2">
    <source>
        <dbReference type="ARBA" id="ARBA00022679"/>
    </source>
</evidence>
<dbReference type="InterPro" id="IPR014710">
    <property type="entry name" value="RmlC-like_jellyroll"/>
</dbReference>
<comment type="caution">
    <text evidence="4">The sequence shown here is derived from an EMBL/GenBank/DDBJ whole genome shotgun (WGS) entry which is preliminary data.</text>
</comment>
<dbReference type="InterPro" id="IPR011051">
    <property type="entry name" value="RmlC_Cupin_sf"/>
</dbReference>
<name>A0ABW2L3F9_9BACT</name>
<dbReference type="PANTHER" id="PTHR36540:SF1">
    <property type="entry name" value="PYRIMIDINE_PURINE NUCLEOSIDE PHOSPHORYLASE"/>
    <property type="match status" value="1"/>
</dbReference>
<evidence type="ECO:0000313" key="5">
    <source>
        <dbReference type="Proteomes" id="UP001596472"/>
    </source>
</evidence>
<protein>
    <recommendedName>
        <fullName evidence="3">Pyrimidine/purine nucleoside phosphorylase</fullName>
        <ecNumber evidence="3">2.4.2.1</ecNumber>
        <ecNumber evidence="3">2.4.2.2</ecNumber>
    </recommendedName>
    <alternativeName>
        <fullName evidence="3">Adenosine phosphorylase</fullName>
    </alternativeName>
    <alternativeName>
        <fullName evidence="3">Cytidine phosphorylase</fullName>
    </alternativeName>
    <alternativeName>
        <fullName evidence="3">Guanosine phosphorylase</fullName>
    </alternativeName>
    <alternativeName>
        <fullName evidence="3">Inosine phosphorylase</fullName>
    </alternativeName>
    <alternativeName>
        <fullName evidence="3">Thymidine phosphorylase</fullName>
    </alternativeName>
    <alternativeName>
        <fullName evidence="3">Uridine phosphorylase</fullName>
    </alternativeName>
    <alternativeName>
        <fullName evidence="3">Xanthosine phosphorylase</fullName>
    </alternativeName>
</protein>
<evidence type="ECO:0000313" key="4">
    <source>
        <dbReference type="EMBL" id="MFC7336886.1"/>
    </source>
</evidence>
<dbReference type="Proteomes" id="UP001596472">
    <property type="component" value="Unassembled WGS sequence"/>
</dbReference>
<dbReference type="PANTHER" id="PTHR36540">
    <property type="entry name" value="PYRIMIDINE/PURINE NUCLEOSIDE PHOSPHORYLASE"/>
    <property type="match status" value="1"/>
</dbReference>
<dbReference type="Pfam" id="PF06865">
    <property type="entry name" value="Ppnp"/>
    <property type="match status" value="1"/>
</dbReference>
<accession>A0ABW2L3F9</accession>
<comment type="catalytic activity">
    <reaction evidence="3">
        <text>adenosine + phosphate = alpha-D-ribose 1-phosphate + adenine</text>
        <dbReference type="Rhea" id="RHEA:27642"/>
        <dbReference type="ChEBI" id="CHEBI:16335"/>
        <dbReference type="ChEBI" id="CHEBI:16708"/>
        <dbReference type="ChEBI" id="CHEBI:43474"/>
        <dbReference type="ChEBI" id="CHEBI:57720"/>
        <dbReference type="EC" id="2.4.2.1"/>
    </reaction>
</comment>
<dbReference type="EC" id="2.4.2.2" evidence="3"/>
<comment type="catalytic activity">
    <reaction evidence="3">
        <text>xanthosine + phosphate = alpha-D-ribose 1-phosphate + xanthine</text>
        <dbReference type="Rhea" id="RHEA:27638"/>
        <dbReference type="ChEBI" id="CHEBI:17712"/>
        <dbReference type="ChEBI" id="CHEBI:18107"/>
        <dbReference type="ChEBI" id="CHEBI:43474"/>
        <dbReference type="ChEBI" id="CHEBI:57720"/>
        <dbReference type="EC" id="2.4.2.1"/>
    </reaction>
</comment>
<evidence type="ECO:0000256" key="1">
    <source>
        <dbReference type="ARBA" id="ARBA00022676"/>
    </source>
</evidence>
<keyword evidence="1 3" id="KW-0328">Glycosyltransferase</keyword>
<dbReference type="SUPFAM" id="SSF51182">
    <property type="entry name" value="RmlC-like cupins"/>
    <property type="match status" value="1"/>
</dbReference>